<evidence type="ECO:0000259" key="2">
    <source>
        <dbReference type="PROSITE" id="PS50240"/>
    </source>
</evidence>
<dbReference type="Proteomes" id="UP000708148">
    <property type="component" value="Unassembled WGS sequence"/>
</dbReference>
<evidence type="ECO:0000256" key="1">
    <source>
        <dbReference type="ARBA" id="ARBA00023157"/>
    </source>
</evidence>
<dbReference type="PROSITE" id="PS50240">
    <property type="entry name" value="TRYPSIN_DOM"/>
    <property type="match status" value="1"/>
</dbReference>
<dbReference type="PANTHER" id="PTHR24276">
    <property type="entry name" value="POLYSERASE-RELATED"/>
    <property type="match status" value="1"/>
</dbReference>
<dbReference type="GO" id="GO:0006508">
    <property type="term" value="P:proteolysis"/>
    <property type="evidence" value="ECO:0007669"/>
    <property type="project" value="InterPro"/>
</dbReference>
<name>A0A8S1IXL2_9CHLO</name>
<dbReference type="InterPro" id="IPR009003">
    <property type="entry name" value="Peptidase_S1_PA"/>
</dbReference>
<sequence length="183" mass="19696">VMMTQKTTIHKKWLEEKVQRSPHNIAVLQLARPSSYPVPKRLSDHFELVTGMKLDALGWGPNRDGPALGGAIFGALTVEQQEFIDMSVCNRATLWDGAVPSGTFCALNKGHKASCVVDSGSPLMLLDAPNSDIRSGAADFDFVVGLNVDGSPCGAEGKPDVYVDVRGHHSFIQGIIDDGHDEL</sequence>
<proteinExistence type="predicted"/>
<feature type="domain" description="Peptidase S1" evidence="2">
    <location>
        <begin position="1"/>
        <end position="177"/>
    </location>
</feature>
<dbReference type="EMBL" id="CAJHUC010001135">
    <property type="protein sequence ID" value="CAD7699919.1"/>
    <property type="molecule type" value="Genomic_DNA"/>
</dbReference>
<dbReference type="OrthoDB" id="10012881at2759"/>
<dbReference type="SMART" id="SM00020">
    <property type="entry name" value="Tryp_SPc"/>
    <property type="match status" value="1"/>
</dbReference>
<keyword evidence="4" id="KW-1185">Reference proteome</keyword>
<protein>
    <recommendedName>
        <fullName evidence="2">Peptidase S1 domain-containing protein</fullName>
    </recommendedName>
</protein>
<organism evidence="3 4">
    <name type="scientific">Ostreobium quekettii</name>
    <dbReference type="NCBI Taxonomy" id="121088"/>
    <lineage>
        <taxon>Eukaryota</taxon>
        <taxon>Viridiplantae</taxon>
        <taxon>Chlorophyta</taxon>
        <taxon>core chlorophytes</taxon>
        <taxon>Ulvophyceae</taxon>
        <taxon>TCBD clade</taxon>
        <taxon>Bryopsidales</taxon>
        <taxon>Ostreobineae</taxon>
        <taxon>Ostreobiaceae</taxon>
        <taxon>Ostreobium</taxon>
    </lineage>
</organism>
<gene>
    <name evidence="3" type="ORF">OSTQU699_LOCUS5278</name>
</gene>
<dbReference type="InterPro" id="IPR043504">
    <property type="entry name" value="Peptidase_S1_PA_chymotrypsin"/>
</dbReference>
<feature type="non-terminal residue" evidence="3">
    <location>
        <position position="1"/>
    </location>
</feature>
<reference evidence="3" key="1">
    <citation type="submission" date="2020-12" db="EMBL/GenBank/DDBJ databases">
        <authorList>
            <person name="Iha C."/>
        </authorList>
    </citation>
    <scope>NUCLEOTIDE SEQUENCE</scope>
</reference>
<dbReference type="PANTHER" id="PTHR24276:SF98">
    <property type="entry name" value="FI18310P1-RELATED"/>
    <property type="match status" value="1"/>
</dbReference>
<keyword evidence="1" id="KW-1015">Disulfide bond</keyword>
<dbReference type="AlphaFoldDB" id="A0A8S1IXL2"/>
<comment type="caution">
    <text evidence="3">The sequence shown here is derived from an EMBL/GenBank/DDBJ whole genome shotgun (WGS) entry which is preliminary data.</text>
</comment>
<dbReference type="Pfam" id="PF00089">
    <property type="entry name" value="Trypsin"/>
    <property type="match status" value="1"/>
</dbReference>
<dbReference type="GO" id="GO:0004252">
    <property type="term" value="F:serine-type endopeptidase activity"/>
    <property type="evidence" value="ECO:0007669"/>
    <property type="project" value="InterPro"/>
</dbReference>
<evidence type="ECO:0000313" key="3">
    <source>
        <dbReference type="EMBL" id="CAD7699919.1"/>
    </source>
</evidence>
<dbReference type="Gene3D" id="2.40.10.10">
    <property type="entry name" value="Trypsin-like serine proteases"/>
    <property type="match status" value="1"/>
</dbReference>
<dbReference type="InterPro" id="IPR050430">
    <property type="entry name" value="Peptidase_S1"/>
</dbReference>
<dbReference type="InterPro" id="IPR001254">
    <property type="entry name" value="Trypsin_dom"/>
</dbReference>
<evidence type="ECO:0000313" key="4">
    <source>
        <dbReference type="Proteomes" id="UP000708148"/>
    </source>
</evidence>
<accession>A0A8S1IXL2</accession>
<dbReference type="SUPFAM" id="SSF50494">
    <property type="entry name" value="Trypsin-like serine proteases"/>
    <property type="match status" value="1"/>
</dbReference>